<organism evidence="2 3">
    <name type="scientific">Desulfobacula toluolica (strain DSM 7467 / Tol2)</name>
    <dbReference type="NCBI Taxonomy" id="651182"/>
    <lineage>
        <taxon>Bacteria</taxon>
        <taxon>Pseudomonadati</taxon>
        <taxon>Thermodesulfobacteriota</taxon>
        <taxon>Desulfobacteria</taxon>
        <taxon>Desulfobacterales</taxon>
        <taxon>Desulfobacteraceae</taxon>
        <taxon>Desulfobacula</taxon>
    </lineage>
</organism>
<keyword evidence="1" id="KW-0472">Membrane</keyword>
<name>K0NEV1_DESTT</name>
<proteinExistence type="predicted"/>
<dbReference type="PATRIC" id="fig|651182.5.peg.1764"/>
<dbReference type="Pfam" id="PF11739">
    <property type="entry name" value="YdbH-like"/>
    <property type="match status" value="1"/>
</dbReference>
<keyword evidence="1" id="KW-1133">Transmembrane helix</keyword>
<dbReference type="AlphaFoldDB" id="K0NEV1"/>
<keyword evidence="3" id="KW-1185">Reference proteome</keyword>
<dbReference type="KEGG" id="dto:TOL2_C14680"/>
<protein>
    <submittedName>
        <fullName evidence="2">Conserved uncharacterized protein</fullName>
    </submittedName>
</protein>
<evidence type="ECO:0000256" key="1">
    <source>
        <dbReference type="SAM" id="Phobius"/>
    </source>
</evidence>
<dbReference type="InterPro" id="IPR021730">
    <property type="entry name" value="YdbH"/>
</dbReference>
<reference evidence="2 3" key="1">
    <citation type="journal article" date="2013" name="Environ. Microbiol.">
        <title>Complete genome, catabolic sub-proteomes and key-metabolites of Desulfobacula toluolica Tol2, a marine, aromatic compound-degrading, sulfate-reducing bacterium.</title>
        <authorList>
            <person name="Wohlbrand L."/>
            <person name="Jacob J.H."/>
            <person name="Kube M."/>
            <person name="Mussmann M."/>
            <person name="Jarling R."/>
            <person name="Beck A."/>
            <person name="Amann R."/>
            <person name="Wilkes H."/>
            <person name="Reinhardt R."/>
            <person name="Rabus R."/>
        </authorList>
    </citation>
    <scope>NUCLEOTIDE SEQUENCE [LARGE SCALE GENOMIC DNA]</scope>
    <source>
        <strain evidence="3">DSM 7467 / Tol2</strain>
    </source>
</reference>
<sequence>MFFKKAIKIVFFLFLGFFMVLFFVFLNLPHIVEPKIKEKLQQVLNSKDIEFDIQKIGFSNTVISKIRIGKGIFIDLLNIDYGFYDYDIKYLPGINLPSIHLSEMTVSGLNVHASLDDNNQFEIHGFTIPGTSKDQTRQPDTSLLSFLPKKIVLQNAKIILHAFDDEFLIPFDVLSNLSATDEKIFVRALLYPFGEKLNIRITYDLHKGVEFLKLEGKSFDLEHMNTLLSQKTKGVQLKGPVDFNLVSSSLQKKWDMHISQVVVGQPVEMSVADVAATFLIDNKKISAGGTFNIAWPMLPLTRMQYAVTIDLKKDHKFDVTLENSKIQHCEFAHGSTLVDIKQPEFKAGFSGTQSKGKGKISLDLKQGRIQNQKQELAFADTKLSLDIDVDLTGKGKGLSSKWMLAANKVKIKSDLVQSAFPLAEGSGVFFFDRNNIPSGNMILKASKGNLRSSKFNIKASGIDFKIPIHYPNTGKRSYGTYFIPAISYNNQHNFSTRGRIFQTDSKEFRVSGGLDFKTVKDVTAQFSSIIGFEKGLWASLDFKTNPVKLTYEDIKKLIPQKLDSADIEITAWANGKADYSHHQLNTSMQVNINDGKIHMPDMNFTATGINTTVDFNDLLVPETVPGQMLTIDSIEVNKIKIADAKIRFSLEDASSLLIENIRFKWCNGLVSSESIRFPQKNNAYFLTLYCDRLELTQLLKQMGLFNSQGTGTLNGRIPVIYSDGNIAFDNGFLFSTPGSGGKVMIENAGRITAGIPMDSPQFVQLDIAQEALKDFDYKWAKLIFNSFEDMLYVNMELDGKPSKLLPFEYRKELGGFIRVDASSPGSSFQGIKLDVNLNLPFNEVMKFGNKLKSILN</sequence>
<dbReference type="STRING" id="651182.TOL2_C14680"/>
<accession>K0NEV1</accession>
<dbReference type="HOGENOM" id="CLU_339126_0_0_7"/>
<dbReference type="EMBL" id="FO203503">
    <property type="protein sequence ID" value="CCK79631.1"/>
    <property type="molecule type" value="Genomic_DNA"/>
</dbReference>
<dbReference type="Proteomes" id="UP000007347">
    <property type="component" value="Chromosome"/>
</dbReference>
<evidence type="ECO:0000313" key="2">
    <source>
        <dbReference type="EMBL" id="CCK79631.1"/>
    </source>
</evidence>
<evidence type="ECO:0000313" key="3">
    <source>
        <dbReference type="Proteomes" id="UP000007347"/>
    </source>
</evidence>
<feature type="transmembrane region" description="Helical" evidence="1">
    <location>
        <begin position="9"/>
        <end position="28"/>
    </location>
</feature>
<keyword evidence="1" id="KW-0812">Transmembrane</keyword>
<gene>
    <name evidence="2" type="ordered locus">TOL2_C14680</name>
</gene>